<evidence type="ECO:0000256" key="7">
    <source>
        <dbReference type="PIRSR" id="PIRSR600101-2"/>
    </source>
</evidence>
<dbReference type="AlphaFoldDB" id="A0AAD5UCN8"/>
<evidence type="ECO:0000256" key="6">
    <source>
        <dbReference type="PIRSR" id="PIRSR600101-1"/>
    </source>
</evidence>
<dbReference type="GO" id="GO:0006751">
    <property type="term" value="P:glutathione catabolic process"/>
    <property type="evidence" value="ECO:0007669"/>
    <property type="project" value="UniProtKB-UniRule"/>
</dbReference>
<dbReference type="Gene3D" id="1.10.246.130">
    <property type="match status" value="1"/>
</dbReference>
<dbReference type="EMBL" id="JADGKB010000080">
    <property type="protein sequence ID" value="KAJ3254669.1"/>
    <property type="molecule type" value="Genomic_DNA"/>
</dbReference>
<dbReference type="InterPro" id="IPR043138">
    <property type="entry name" value="GGT_lsub"/>
</dbReference>
<proteinExistence type="inferred from homology"/>
<dbReference type="Gene3D" id="3.60.20.40">
    <property type="match status" value="1"/>
</dbReference>
<name>A0AAD5UCN8_9FUNG</name>
<feature type="active site" description="Nucleophile" evidence="6">
    <location>
        <position position="372"/>
    </location>
</feature>
<comment type="caution">
    <text evidence="9">The sequence shown here is derived from an EMBL/GenBank/DDBJ whole genome shotgun (WGS) entry which is preliminary data.</text>
</comment>
<feature type="binding site" evidence="7">
    <location>
        <position position="458"/>
    </location>
    <ligand>
        <name>L-glutamate</name>
        <dbReference type="ChEBI" id="CHEBI:29985"/>
    </ligand>
</feature>
<accession>A0AAD5UCN8</accession>
<dbReference type="GO" id="GO:0005886">
    <property type="term" value="C:plasma membrane"/>
    <property type="evidence" value="ECO:0007669"/>
    <property type="project" value="TreeGrafter"/>
</dbReference>
<comment type="catalytic activity">
    <reaction evidence="5 8">
        <text>an N-terminal (5-L-glutamyl)-[peptide] + an alpha-amino acid = 5-L-glutamyl amino acid + an N-terminal L-alpha-aminoacyl-[peptide]</text>
        <dbReference type="Rhea" id="RHEA:23904"/>
        <dbReference type="Rhea" id="RHEA-COMP:9780"/>
        <dbReference type="Rhea" id="RHEA-COMP:9795"/>
        <dbReference type="ChEBI" id="CHEBI:77644"/>
        <dbReference type="ChEBI" id="CHEBI:78597"/>
        <dbReference type="ChEBI" id="CHEBI:78599"/>
        <dbReference type="ChEBI" id="CHEBI:78608"/>
        <dbReference type="EC" id="2.3.2.2"/>
    </reaction>
</comment>
<feature type="binding site" evidence="7">
    <location>
        <position position="101"/>
    </location>
    <ligand>
        <name>L-glutamate</name>
        <dbReference type="ChEBI" id="CHEBI:29985"/>
    </ligand>
</feature>
<evidence type="ECO:0000313" key="9">
    <source>
        <dbReference type="EMBL" id="KAJ3254669.1"/>
    </source>
</evidence>
<dbReference type="GO" id="GO:0103068">
    <property type="term" value="F:leukotriene C4 gamma-glutamyl transferase activity"/>
    <property type="evidence" value="ECO:0007669"/>
    <property type="project" value="UniProtKB-EC"/>
</dbReference>
<evidence type="ECO:0000256" key="5">
    <source>
        <dbReference type="ARBA" id="ARBA00047417"/>
    </source>
</evidence>
<feature type="binding site" evidence="7">
    <location>
        <begin position="436"/>
        <end position="437"/>
    </location>
    <ligand>
        <name>L-glutamate</name>
        <dbReference type="ChEBI" id="CHEBI:29985"/>
    </ligand>
</feature>
<dbReference type="SUPFAM" id="SSF56235">
    <property type="entry name" value="N-terminal nucleophile aminohydrolases (Ntn hydrolases)"/>
    <property type="match status" value="1"/>
</dbReference>
<sequence length="556" mass="60964">MEKSMELKQRQMPRFNRKRIQVLLFAAVIFTRGYNGVVATEHELCSEVGVNVLKDGGSAIDSAVATCICIGTVNFYASGIGGGGFMVHRAANGETTVFDFREEAPAAAFTNMFVKDPMSAQLGGLSVAVPGELRGLELAHRKFGKLPWKRLFQPSIEIARNGFRVNKAFEAKTKSTKAEIEKDPILQKLLAPNGKLLVEGDWLKRPEFARTLESIANEGADVFYNGWIADELIKTINRTGGIVTHEDFQNYKAKESQPLIGSYRGLKVVSAPPPASGAVLLSVLNVIENYSEFDKLNPLNTHRLVEALKHGYAERGFYGDPIDPIYRNITSIANYFSSKQNGRELYKKIDDTRTFPVEYYNPEFENTGNHGTMHMSILSKEGDAVALTSTVNLLFGSKVVDPVTGIDDFSIPGVSNSFGLAPSPYNYVHPGKRPQSSSAPVIIEKDGKVFIVSGASGGSHITTSTAQSIIRMIDLDSTAYEAVMAPRVHHQLLPDEVEIESFIPKEVEEGLRERGHEIKKLKPTVYTSCVSSLKRLPSGLILGAGDERKNGQASAY</sequence>
<evidence type="ECO:0000256" key="3">
    <source>
        <dbReference type="ARBA" id="ARBA00005115"/>
    </source>
</evidence>
<dbReference type="PANTHER" id="PTHR11686">
    <property type="entry name" value="GAMMA GLUTAMYL TRANSPEPTIDASE"/>
    <property type="match status" value="1"/>
</dbReference>
<evidence type="ECO:0000256" key="4">
    <source>
        <dbReference type="ARBA" id="ARBA00009381"/>
    </source>
</evidence>
<feature type="binding site" evidence="7">
    <location>
        <begin position="390"/>
        <end position="392"/>
    </location>
    <ligand>
        <name>L-glutamate</name>
        <dbReference type="ChEBI" id="CHEBI:29985"/>
    </ligand>
</feature>
<evidence type="ECO:0000256" key="2">
    <source>
        <dbReference type="ARBA" id="ARBA00001089"/>
    </source>
</evidence>
<dbReference type="Pfam" id="PF01019">
    <property type="entry name" value="G_glu_transpept"/>
    <property type="match status" value="1"/>
</dbReference>
<protein>
    <recommendedName>
        <fullName evidence="8">Glutathione hydrolase</fullName>
        <ecNumber evidence="8">2.3.2.2</ecNumber>
        <ecNumber evidence="8">3.4.19.13</ecNumber>
    </recommendedName>
    <alternativeName>
        <fullName evidence="8">Gamma-glutamyltransferase</fullName>
    </alternativeName>
    <alternativeName>
        <fullName evidence="8">Gamma-glutamyltranspeptidase</fullName>
    </alternativeName>
</protein>
<evidence type="ECO:0000313" key="10">
    <source>
        <dbReference type="Proteomes" id="UP001210925"/>
    </source>
</evidence>
<feature type="binding site" evidence="7">
    <location>
        <position position="408"/>
    </location>
    <ligand>
        <name>L-glutamate</name>
        <dbReference type="ChEBI" id="CHEBI:29985"/>
    </ligand>
</feature>
<dbReference type="InterPro" id="IPR000101">
    <property type="entry name" value="GGT_peptidase"/>
</dbReference>
<keyword evidence="10" id="KW-1185">Reference proteome</keyword>
<evidence type="ECO:0000256" key="8">
    <source>
        <dbReference type="RuleBase" id="RU368068"/>
    </source>
</evidence>
<dbReference type="PANTHER" id="PTHR11686:SF9">
    <property type="entry name" value="RE13973P"/>
    <property type="match status" value="1"/>
</dbReference>
<comment type="function">
    <text evidence="8">Cleaves the gamma-glutamyl peptide bond of glutathione and glutathione conjugates.</text>
</comment>
<dbReference type="GO" id="GO:0036374">
    <property type="term" value="F:glutathione hydrolase activity"/>
    <property type="evidence" value="ECO:0007669"/>
    <property type="project" value="UniProtKB-UniRule"/>
</dbReference>
<dbReference type="EC" id="3.4.19.13" evidence="8"/>
<organism evidence="9 10">
    <name type="scientific">Boothiomyces macroporosus</name>
    <dbReference type="NCBI Taxonomy" id="261099"/>
    <lineage>
        <taxon>Eukaryota</taxon>
        <taxon>Fungi</taxon>
        <taxon>Fungi incertae sedis</taxon>
        <taxon>Chytridiomycota</taxon>
        <taxon>Chytridiomycota incertae sedis</taxon>
        <taxon>Chytridiomycetes</taxon>
        <taxon>Rhizophydiales</taxon>
        <taxon>Terramycetaceae</taxon>
        <taxon>Boothiomyces</taxon>
    </lineage>
</organism>
<comment type="similarity">
    <text evidence="4">Belongs to the gamma-glutamyltransferase family.</text>
</comment>
<keyword evidence="8" id="KW-0378">Hydrolase</keyword>
<dbReference type="FunFam" id="1.10.246.130:FF:000001">
    <property type="entry name" value="Gamma-glutamyltransferase 5 isoform 1"/>
    <property type="match status" value="1"/>
</dbReference>
<dbReference type="FunFam" id="3.60.20.40:FF:000001">
    <property type="entry name" value="Gamma-glutamyltranspeptidase 1"/>
    <property type="match status" value="1"/>
</dbReference>
<dbReference type="NCBIfam" id="TIGR00066">
    <property type="entry name" value="g_glut_trans"/>
    <property type="match status" value="1"/>
</dbReference>
<keyword evidence="8" id="KW-0808">Transferase</keyword>
<dbReference type="PRINTS" id="PR01210">
    <property type="entry name" value="GGTRANSPTASE"/>
</dbReference>
<comment type="catalytic activity">
    <reaction evidence="2 8">
        <text>glutathione + H2O = L-cysteinylglycine + L-glutamate</text>
        <dbReference type="Rhea" id="RHEA:28807"/>
        <dbReference type="ChEBI" id="CHEBI:15377"/>
        <dbReference type="ChEBI" id="CHEBI:29985"/>
        <dbReference type="ChEBI" id="CHEBI:57925"/>
        <dbReference type="ChEBI" id="CHEBI:61694"/>
        <dbReference type="EC" id="3.4.19.13"/>
    </reaction>
</comment>
<gene>
    <name evidence="9" type="ORF">HK103_007008</name>
</gene>
<dbReference type="EC" id="2.3.2.2" evidence="8"/>
<dbReference type="InterPro" id="IPR029055">
    <property type="entry name" value="Ntn_hydrolases_N"/>
</dbReference>
<comment type="catalytic activity">
    <reaction evidence="1 8">
        <text>an S-substituted glutathione + H2O = an S-substituted L-cysteinylglycine + L-glutamate</text>
        <dbReference type="Rhea" id="RHEA:59468"/>
        <dbReference type="ChEBI" id="CHEBI:15377"/>
        <dbReference type="ChEBI" id="CHEBI:29985"/>
        <dbReference type="ChEBI" id="CHEBI:90779"/>
        <dbReference type="ChEBI" id="CHEBI:143103"/>
        <dbReference type="EC" id="3.4.19.13"/>
    </reaction>
</comment>
<evidence type="ECO:0000256" key="1">
    <source>
        <dbReference type="ARBA" id="ARBA00001049"/>
    </source>
</evidence>
<comment type="pathway">
    <text evidence="3 8">Sulfur metabolism; glutathione metabolism.</text>
</comment>
<dbReference type="Proteomes" id="UP001210925">
    <property type="component" value="Unassembled WGS sequence"/>
</dbReference>
<keyword evidence="8" id="KW-0012">Acyltransferase</keyword>
<dbReference type="InterPro" id="IPR043137">
    <property type="entry name" value="GGT_ssub_C"/>
</dbReference>
<reference evidence="9" key="1">
    <citation type="submission" date="2020-05" db="EMBL/GenBank/DDBJ databases">
        <title>Phylogenomic resolution of chytrid fungi.</title>
        <authorList>
            <person name="Stajich J.E."/>
            <person name="Amses K."/>
            <person name="Simmons R."/>
            <person name="Seto K."/>
            <person name="Myers J."/>
            <person name="Bonds A."/>
            <person name="Quandt C.A."/>
            <person name="Barry K."/>
            <person name="Liu P."/>
            <person name="Grigoriev I."/>
            <person name="Longcore J.E."/>
            <person name="James T.Y."/>
        </authorList>
    </citation>
    <scope>NUCLEOTIDE SEQUENCE</scope>
    <source>
        <strain evidence="9">PLAUS21</strain>
    </source>
</reference>